<comment type="caution">
    <text evidence="2">The sequence shown here is derived from an EMBL/GenBank/DDBJ whole genome shotgun (WGS) entry which is preliminary data.</text>
</comment>
<protein>
    <recommendedName>
        <fullName evidence="4">Phage portal protein</fullName>
    </recommendedName>
</protein>
<organism evidence="2 3">
    <name type="scientific">Lentzea aerocolonigenes</name>
    <name type="common">Lechevalieria aerocolonigenes</name>
    <name type="synonym">Saccharothrix aerocolonigenes</name>
    <dbReference type="NCBI Taxonomy" id="68170"/>
    <lineage>
        <taxon>Bacteria</taxon>
        <taxon>Bacillati</taxon>
        <taxon>Actinomycetota</taxon>
        <taxon>Actinomycetes</taxon>
        <taxon>Pseudonocardiales</taxon>
        <taxon>Pseudonocardiaceae</taxon>
        <taxon>Lentzea</taxon>
    </lineage>
</organism>
<evidence type="ECO:0000313" key="3">
    <source>
        <dbReference type="Proteomes" id="UP000033393"/>
    </source>
</evidence>
<dbReference type="Pfam" id="PF04860">
    <property type="entry name" value="Phage_portal"/>
    <property type="match status" value="1"/>
</dbReference>
<dbReference type="PATRIC" id="fig|68170.10.peg.7748"/>
<dbReference type="AlphaFoldDB" id="A0A0F0GR67"/>
<feature type="region of interest" description="Disordered" evidence="1">
    <location>
        <begin position="244"/>
        <end position="273"/>
    </location>
</feature>
<name>A0A0F0GR67_LENAE</name>
<dbReference type="EMBL" id="JYJG01000247">
    <property type="protein sequence ID" value="KJK44447.1"/>
    <property type="molecule type" value="Genomic_DNA"/>
</dbReference>
<sequence length="273" mass="30615">MEPVTSPKNFLLGFIYTGPSGEQVPLDRKDVLFQRMPNPTDPYRGMGAVQSIMNTLDSVRYGAEWNNAFFRNNALPGGLVKVNKKMQQREWDKWRERWNESHQGVSNAGRVGMIEGEMEWIDLKISQRDMQFVEIAQLDKTTIREAFGMPKFAVGDVDDVNRATADAAKAWYAEAITVTRLDRWKGLLNNQYLPQFPDRGLGKLSLVYTNPVPADREAERDDLKAAAEVYKTLVDAGVHPDDAAIQAGLPPMRTTAPQQQDNNFGAELKGALA</sequence>
<evidence type="ECO:0000313" key="2">
    <source>
        <dbReference type="EMBL" id="KJK44447.1"/>
    </source>
</evidence>
<reference evidence="2 3" key="1">
    <citation type="submission" date="2015-02" db="EMBL/GenBank/DDBJ databases">
        <authorList>
            <person name="Ju K.-S."/>
            <person name="Doroghazi J.R."/>
            <person name="Metcalf W."/>
        </authorList>
    </citation>
    <scope>NUCLEOTIDE SEQUENCE [LARGE SCALE GENOMIC DNA]</scope>
    <source>
        <strain evidence="2 3">NRRL B-16140</strain>
    </source>
</reference>
<accession>A0A0F0GR67</accession>
<evidence type="ECO:0000256" key="1">
    <source>
        <dbReference type="SAM" id="MobiDB-lite"/>
    </source>
</evidence>
<dbReference type="InterPro" id="IPR006944">
    <property type="entry name" value="Phage/GTA_portal"/>
</dbReference>
<keyword evidence="3" id="KW-1185">Reference proteome</keyword>
<dbReference type="STRING" id="68170.GCA_000974445_01075"/>
<proteinExistence type="predicted"/>
<gene>
    <name evidence="2" type="ORF">UK23_29560</name>
</gene>
<dbReference type="Proteomes" id="UP000033393">
    <property type="component" value="Unassembled WGS sequence"/>
</dbReference>
<evidence type="ECO:0008006" key="4">
    <source>
        <dbReference type="Google" id="ProtNLM"/>
    </source>
</evidence>